<dbReference type="RefSeq" id="WP_255900428.1">
    <property type="nucleotide sequence ID" value="NZ_JAFMZO010000002.1"/>
</dbReference>
<organism evidence="1 2">
    <name type="scientific">Paradesertivirga mongoliensis</name>
    <dbReference type="NCBI Taxonomy" id="2100740"/>
    <lineage>
        <taxon>Bacteria</taxon>
        <taxon>Pseudomonadati</taxon>
        <taxon>Bacteroidota</taxon>
        <taxon>Sphingobacteriia</taxon>
        <taxon>Sphingobacteriales</taxon>
        <taxon>Sphingobacteriaceae</taxon>
        <taxon>Paradesertivirga</taxon>
    </lineage>
</organism>
<gene>
    <name evidence="1" type="ORF">ACFSJU_14870</name>
</gene>
<dbReference type="EMBL" id="JBHUHZ010000002">
    <property type="protein sequence ID" value="MFD2163690.1"/>
    <property type="molecule type" value="Genomic_DNA"/>
</dbReference>
<evidence type="ECO:0000313" key="2">
    <source>
        <dbReference type="Proteomes" id="UP001597387"/>
    </source>
</evidence>
<accession>A0ABW4ZPN6</accession>
<sequence length="76" mass="8629">MEPYDEPFYVQHGDYSFQVIPNTGTEPLDSEFLVLLGGVKVGDLTMDENEQWQWNDSNMTDADAEAIGRGIESHYD</sequence>
<proteinExistence type="predicted"/>
<comment type="caution">
    <text evidence="1">The sequence shown here is derived from an EMBL/GenBank/DDBJ whole genome shotgun (WGS) entry which is preliminary data.</text>
</comment>
<dbReference type="Proteomes" id="UP001597387">
    <property type="component" value="Unassembled WGS sequence"/>
</dbReference>
<protein>
    <submittedName>
        <fullName evidence="1">Uncharacterized protein</fullName>
    </submittedName>
</protein>
<evidence type="ECO:0000313" key="1">
    <source>
        <dbReference type="EMBL" id="MFD2163690.1"/>
    </source>
</evidence>
<name>A0ABW4ZPN6_9SPHI</name>
<keyword evidence="2" id="KW-1185">Reference proteome</keyword>
<reference evidence="2" key="1">
    <citation type="journal article" date="2019" name="Int. J. Syst. Evol. Microbiol.">
        <title>The Global Catalogue of Microorganisms (GCM) 10K type strain sequencing project: providing services to taxonomists for standard genome sequencing and annotation.</title>
        <authorList>
            <consortium name="The Broad Institute Genomics Platform"/>
            <consortium name="The Broad Institute Genome Sequencing Center for Infectious Disease"/>
            <person name="Wu L."/>
            <person name="Ma J."/>
        </authorList>
    </citation>
    <scope>NUCLEOTIDE SEQUENCE [LARGE SCALE GENOMIC DNA]</scope>
    <source>
        <strain evidence="2">KCTC 42217</strain>
    </source>
</reference>